<evidence type="ECO:0000256" key="6">
    <source>
        <dbReference type="ARBA" id="ARBA00022842"/>
    </source>
</evidence>
<dbReference type="GO" id="GO:0046872">
    <property type="term" value="F:metal ion binding"/>
    <property type="evidence" value="ECO:0007669"/>
    <property type="project" value="UniProtKB-KW"/>
</dbReference>
<dbReference type="NCBIfam" id="TIGR02150">
    <property type="entry name" value="IPP_isom_1"/>
    <property type="match status" value="1"/>
</dbReference>
<comment type="similarity">
    <text evidence="2 10">Belongs to the IPP isomerase type 1 family.</text>
</comment>
<feature type="compositionally biased region" description="Low complexity" evidence="12">
    <location>
        <begin position="170"/>
        <end position="181"/>
    </location>
</feature>
<comment type="pathway">
    <text evidence="1 10">Isoprenoid biosynthesis; dimethylallyl diphosphate biosynthesis; dimethylallyl diphosphate from isopentenyl diphosphate: step 1/1.</text>
</comment>
<dbReference type="EC" id="5.3.3.2" evidence="3 10"/>
<feature type="binding site" evidence="10">
    <location>
        <position position="112"/>
    </location>
    <ligand>
        <name>Mn(2+)</name>
        <dbReference type="ChEBI" id="CHEBI:29035"/>
    </ligand>
</feature>
<evidence type="ECO:0000256" key="12">
    <source>
        <dbReference type="SAM" id="MobiDB-lite"/>
    </source>
</evidence>
<evidence type="ECO:0000313" key="15">
    <source>
        <dbReference type="Proteomes" id="UP000287547"/>
    </source>
</evidence>
<feature type="binding site" evidence="10">
    <location>
        <position position="30"/>
    </location>
    <ligand>
        <name>Mn(2+)</name>
        <dbReference type="ChEBI" id="CHEBI:29035"/>
    </ligand>
</feature>
<evidence type="ECO:0000256" key="11">
    <source>
        <dbReference type="PIRSR" id="PIRSR018427-1"/>
    </source>
</evidence>
<dbReference type="InterPro" id="IPR011876">
    <property type="entry name" value="IsopentenylPP_isomerase_typ1"/>
</dbReference>
<dbReference type="GO" id="GO:0050992">
    <property type="term" value="P:dimethylallyl diphosphate biosynthetic process"/>
    <property type="evidence" value="ECO:0007669"/>
    <property type="project" value="UniProtKB-UniRule"/>
</dbReference>
<keyword evidence="7 10" id="KW-0464">Manganese</keyword>
<evidence type="ECO:0000256" key="5">
    <source>
        <dbReference type="ARBA" id="ARBA00022723"/>
    </source>
</evidence>
<dbReference type="CDD" id="cd02885">
    <property type="entry name" value="NUDIX_IPP_Isomerase"/>
    <property type="match status" value="1"/>
</dbReference>
<dbReference type="PROSITE" id="PS51462">
    <property type="entry name" value="NUDIX"/>
    <property type="match status" value="1"/>
</dbReference>
<feature type="binding site" evidence="10">
    <location>
        <position position="23"/>
    </location>
    <ligand>
        <name>Mn(2+)</name>
        <dbReference type="ChEBI" id="CHEBI:29035"/>
    </ligand>
</feature>
<accession>A0A428YNJ1</accession>
<evidence type="ECO:0000313" key="14">
    <source>
        <dbReference type="EMBL" id="RSM69804.1"/>
    </source>
</evidence>
<evidence type="ECO:0000259" key="13">
    <source>
        <dbReference type="PROSITE" id="PS51462"/>
    </source>
</evidence>
<dbReference type="PANTHER" id="PTHR10885">
    <property type="entry name" value="ISOPENTENYL-DIPHOSPHATE DELTA-ISOMERASE"/>
    <property type="match status" value="1"/>
</dbReference>
<evidence type="ECO:0000256" key="4">
    <source>
        <dbReference type="ARBA" id="ARBA00022490"/>
    </source>
</evidence>
<comment type="subcellular location">
    <subcellularLocation>
        <location evidence="10">Cytoplasm</location>
    </subcellularLocation>
</comment>
<dbReference type="RefSeq" id="WP_051795290.1">
    <property type="nucleotide sequence ID" value="NZ_QHKI01000069.1"/>
</dbReference>
<dbReference type="PIRSF" id="PIRSF018427">
    <property type="entry name" value="Isopntndiph_ism"/>
    <property type="match status" value="1"/>
</dbReference>
<feature type="region of interest" description="Disordered" evidence="12">
    <location>
        <begin position="165"/>
        <end position="198"/>
    </location>
</feature>
<comment type="cofactor">
    <cofactor evidence="10">
        <name>Mn(2+)</name>
        <dbReference type="ChEBI" id="CHEBI:29035"/>
    </cofactor>
    <text evidence="10">Binds 1 Mn(2+) ion per subunit.</text>
</comment>
<dbReference type="EMBL" id="QHKI01000069">
    <property type="protein sequence ID" value="RSM69804.1"/>
    <property type="molecule type" value="Genomic_DNA"/>
</dbReference>
<sequence length="198" mass="21928">MEQVVLLDEAGQAIGTADKATVHHEQTPLHLAFSSYVFDEHNRFLLTRRALSKRTWPGVWTNSCCGHPAPGEAIRDAVIRRLKTELGLDVDTIELVLPKFRYRVAMPDGVVENEMCPVYRVTVTGDPTPDPTEVEDFEWVSWPPNRELSPWAELQLPQLKALGEDPRQWPAADPADLPPAAEEINAPDGGCGGPIRGC</sequence>
<dbReference type="InterPro" id="IPR056375">
    <property type="entry name" value="Idi_bact"/>
</dbReference>
<keyword evidence="6 10" id="KW-0460">Magnesium</keyword>
<dbReference type="InterPro" id="IPR015797">
    <property type="entry name" value="NUDIX_hydrolase-like_dom_sf"/>
</dbReference>
<comment type="catalytic activity">
    <reaction evidence="10">
        <text>isopentenyl diphosphate = dimethylallyl diphosphate</text>
        <dbReference type="Rhea" id="RHEA:23284"/>
        <dbReference type="ChEBI" id="CHEBI:57623"/>
        <dbReference type="ChEBI" id="CHEBI:128769"/>
        <dbReference type="EC" id="5.3.3.2"/>
    </reaction>
</comment>
<comment type="function">
    <text evidence="10">Catalyzes the 1,3-allylic rearrangement of the homoallylic substrate isopentenyl (IPP) to its highly electrophilic allylic isomer, dimethylallyl diphosphate (DMAPP).</text>
</comment>
<dbReference type="OrthoDB" id="9809458at2"/>
<comment type="cofactor">
    <cofactor evidence="10">
        <name>Mg(2+)</name>
        <dbReference type="ChEBI" id="CHEBI:18420"/>
    </cofactor>
    <text evidence="10">Binds 1 Mg(2+) ion per subunit. The magnesium ion binds only when substrate is bound.</text>
</comment>
<dbReference type="GO" id="GO:0004452">
    <property type="term" value="F:isopentenyl-diphosphate delta-isomerase activity"/>
    <property type="evidence" value="ECO:0007669"/>
    <property type="project" value="UniProtKB-UniRule"/>
</dbReference>
<proteinExistence type="inferred from homology"/>
<feature type="active site" evidence="10 11">
    <location>
        <position position="114"/>
    </location>
</feature>
<dbReference type="Gene3D" id="3.90.79.10">
    <property type="entry name" value="Nucleoside Triphosphate Pyrophosphohydrolase"/>
    <property type="match status" value="1"/>
</dbReference>
<dbReference type="Pfam" id="PF00293">
    <property type="entry name" value="NUDIX"/>
    <property type="match status" value="1"/>
</dbReference>
<dbReference type="NCBIfam" id="NF002995">
    <property type="entry name" value="PRK03759.1"/>
    <property type="match status" value="1"/>
</dbReference>
<evidence type="ECO:0000256" key="2">
    <source>
        <dbReference type="ARBA" id="ARBA00007579"/>
    </source>
</evidence>
<dbReference type="InterPro" id="IPR000086">
    <property type="entry name" value="NUDIX_hydrolase_dom"/>
</dbReference>
<feature type="binding site" evidence="10">
    <location>
        <position position="67"/>
    </location>
    <ligand>
        <name>Mn(2+)</name>
        <dbReference type="ChEBI" id="CHEBI:29035"/>
    </ligand>
</feature>
<feature type="binding site" evidence="10">
    <location>
        <position position="114"/>
    </location>
    <ligand>
        <name>Mn(2+)</name>
        <dbReference type="ChEBI" id="CHEBI:29035"/>
    </ligand>
</feature>
<feature type="active site" evidence="10 11">
    <location>
        <position position="65"/>
    </location>
</feature>
<dbReference type="GO" id="GO:0008299">
    <property type="term" value="P:isoprenoid biosynthetic process"/>
    <property type="evidence" value="ECO:0007669"/>
    <property type="project" value="UniProtKB-UniRule"/>
</dbReference>
<feature type="binding site" evidence="10">
    <location>
        <position position="85"/>
    </location>
    <ligand>
        <name>Mg(2+)</name>
        <dbReference type="ChEBI" id="CHEBI:18420"/>
    </ligand>
</feature>
<evidence type="ECO:0000256" key="7">
    <source>
        <dbReference type="ARBA" id="ARBA00023211"/>
    </source>
</evidence>
<protein>
    <recommendedName>
        <fullName evidence="3 10">Isopentenyl-diphosphate Delta-isomerase</fullName>
        <shortName evidence="10">IPP isomerase</shortName>
        <ecNumber evidence="3 10">5.3.3.2</ecNumber>
    </recommendedName>
    <alternativeName>
        <fullName evidence="10">IPP:DMAPP isomerase</fullName>
    </alternativeName>
    <alternativeName>
        <fullName evidence="10">Isopentenyl pyrophosphate isomerase</fullName>
    </alternativeName>
</protein>
<dbReference type="PANTHER" id="PTHR10885:SF0">
    <property type="entry name" value="ISOPENTENYL-DIPHOSPHATE DELTA-ISOMERASE"/>
    <property type="match status" value="1"/>
</dbReference>
<feature type="compositionally biased region" description="Gly residues" evidence="12">
    <location>
        <begin position="189"/>
        <end position="198"/>
    </location>
</feature>
<evidence type="ECO:0000256" key="9">
    <source>
        <dbReference type="ARBA" id="ARBA00023235"/>
    </source>
</evidence>
<keyword evidence="5 10" id="KW-0479">Metal-binding</keyword>
<comment type="caution">
    <text evidence="14">The sequence shown here is derived from an EMBL/GenBank/DDBJ whole genome shotgun (WGS) entry which is preliminary data.</text>
</comment>
<name>A0A428YNJ1_KIBAR</name>
<keyword evidence="8 10" id="KW-0414">Isoprene biosynthesis</keyword>
<dbReference type="UniPathway" id="UPA00059">
    <property type="reaction ID" value="UER00104"/>
</dbReference>
<evidence type="ECO:0000256" key="1">
    <source>
        <dbReference type="ARBA" id="ARBA00004826"/>
    </source>
</evidence>
<evidence type="ECO:0000256" key="10">
    <source>
        <dbReference type="HAMAP-Rule" id="MF_00202"/>
    </source>
</evidence>
<feature type="domain" description="Nudix hydrolase" evidence="13">
    <location>
        <begin position="28"/>
        <end position="163"/>
    </location>
</feature>
<organism evidence="14 15">
    <name type="scientific">Kibdelosporangium aridum</name>
    <dbReference type="NCBI Taxonomy" id="2030"/>
    <lineage>
        <taxon>Bacteria</taxon>
        <taxon>Bacillati</taxon>
        <taxon>Actinomycetota</taxon>
        <taxon>Actinomycetes</taxon>
        <taxon>Pseudonocardiales</taxon>
        <taxon>Pseudonocardiaceae</taxon>
        <taxon>Kibdelosporangium</taxon>
    </lineage>
</organism>
<keyword evidence="9 10" id="KW-0413">Isomerase</keyword>
<dbReference type="GO" id="GO:0005737">
    <property type="term" value="C:cytoplasm"/>
    <property type="evidence" value="ECO:0007669"/>
    <property type="project" value="UniProtKB-SubCell"/>
</dbReference>
<dbReference type="AlphaFoldDB" id="A0A428YNJ1"/>
<dbReference type="HAMAP" id="MF_00202">
    <property type="entry name" value="Idi"/>
    <property type="match status" value="1"/>
</dbReference>
<keyword evidence="4 10" id="KW-0963">Cytoplasm</keyword>
<gene>
    <name evidence="10" type="primary">idi</name>
    <name evidence="14" type="ORF">DMH04_45490</name>
</gene>
<dbReference type="Proteomes" id="UP000287547">
    <property type="component" value="Unassembled WGS sequence"/>
</dbReference>
<dbReference type="SUPFAM" id="SSF55811">
    <property type="entry name" value="Nudix"/>
    <property type="match status" value="1"/>
</dbReference>
<evidence type="ECO:0000256" key="3">
    <source>
        <dbReference type="ARBA" id="ARBA00012057"/>
    </source>
</evidence>
<evidence type="ECO:0000256" key="8">
    <source>
        <dbReference type="ARBA" id="ARBA00023229"/>
    </source>
</evidence>
<reference evidence="14 15" key="1">
    <citation type="submission" date="2018-05" db="EMBL/GenBank/DDBJ databases">
        <title>Evolution of GPA BGCs.</title>
        <authorList>
            <person name="Waglechner N."/>
            <person name="Wright G.D."/>
        </authorList>
    </citation>
    <scope>NUCLEOTIDE SEQUENCE [LARGE SCALE GENOMIC DNA]</scope>
    <source>
        <strain evidence="14 15">A82846</strain>
    </source>
</reference>